<feature type="region of interest" description="Disordered" evidence="1">
    <location>
        <begin position="99"/>
        <end position="119"/>
    </location>
</feature>
<gene>
    <name evidence="2" type="ORF">GCM10020221_14040</name>
</gene>
<evidence type="ECO:0000313" key="2">
    <source>
        <dbReference type="EMBL" id="GAA2918984.1"/>
    </source>
</evidence>
<evidence type="ECO:0000256" key="1">
    <source>
        <dbReference type="SAM" id="MobiDB-lite"/>
    </source>
</evidence>
<dbReference type="Proteomes" id="UP001501102">
    <property type="component" value="Unassembled WGS sequence"/>
</dbReference>
<proteinExistence type="predicted"/>
<name>A0ABN3WJU3_STRTU</name>
<comment type="caution">
    <text evidence="2">The sequence shown here is derived from an EMBL/GenBank/DDBJ whole genome shotgun (WGS) entry which is preliminary data.</text>
</comment>
<accession>A0ABN3WJU3</accession>
<keyword evidence="3" id="KW-1185">Reference proteome</keyword>
<evidence type="ECO:0000313" key="3">
    <source>
        <dbReference type="Proteomes" id="UP001501102"/>
    </source>
</evidence>
<sequence length="281" mass="30932">MRPVGGDPVRRVRGLGERRGRAARLRGDERRRGHRPQRLRPLQPGYPARRRQDVPDAQPRQPPGLGEAAQDDQARQVRARGEGLALARDRVHERLVHDEGAARAGEAGQGGGRVQHGGRVRRVADDDEVGVAGHGARVEPETVLRTEHHAPDLVPRVPQGRLRLGELRVHNDRPLRLQRPRQQHERLRGAGGQQDALLRQPVPQGDRPAGGAAVRVGGEVVHRGGDALAQPLRRGARSDVDRQIRQRRAHTAHFRVPVVAEIGLGGYVLRHGGRRLSGSRS</sequence>
<feature type="region of interest" description="Disordered" evidence="1">
    <location>
        <begin position="1"/>
        <end position="78"/>
    </location>
</feature>
<feature type="compositionally biased region" description="Basic and acidic residues" evidence="1">
    <location>
        <begin position="8"/>
        <end position="31"/>
    </location>
</feature>
<reference evidence="2 3" key="1">
    <citation type="journal article" date="2019" name="Int. J. Syst. Evol. Microbiol.">
        <title>The Global Catalogue of Microorganisms (GCM) 10K type strain sequencing project: providing services to taxonomists for standard genome sequencing and annotation.</title>
        <authorList>
            <consortium name="The Broad Institute Genomics Platform"/>
            <consortium name="The Broad Institute Genome Sequencing Center for Infectious Disease"/>
            <person name="Wu L."/>
            <person name="Ma J."/>
        </authorList>
    </citation>
    <scope>NUCLEOTIDE SEQUENCE [LARGE SCALE GENOMIC DNA]</scope>
    <source>
        <strain evidence="2 3">JCM 4087</strain>
    </source>
</reference>
<protein>
    <submittedName>
        <fullName evidence="2">Uncharacterized protein</fullName>
    </submittedName>
</protein>
<organism evidence="2 3">
    <name type="scientific">Streptomyces thioluteus</name>
    <dbReference type="NCBI Taxonomy" id="66431"/>
    <lineage>
        <taxon>Bacteria</taxon>
        <taxon>Bacillati</taxon>
        <taxon>Actinomycetota</taxon>
        <taxon>Actinomycetes</taxon>
        <taxon>Kitasatosporales</taxon>
        <taxon>Streptomycetaceae</taxon>
        <taxon>Streptomyces</taxon>
    </lineage>
</organism>
<dbReference type="EMBL" id="BAAAXZ010000052">
    <property type="protein sequence ID" value="GAA2918984.1"/>
    <property type="molecule type" value="Genomic_DNA"/>
</dbReference>
<feature type="region of interest" description="Disordered" evidence="1">
    <location>
        <begin position="181"/>
        <end position="212"/>
    </location>
</feature>